<proteinExistence type="predicted"/>
<evidence type="ECO:0000313" key="3">
    <source>
        <dbReference type="EMBL" id="PIK61697.1"/>
    </source>
</evidence>
<accession>A0A2G8LN62</accession>
<evidence type="ECO:0000259" key="2">
    <source>
        <dbReference type="Pfam" id="PF14961"/>
    </source>
</evidence>
<dbReference type="InterPro" id="IPR032735">
    <property type="entry name" value="BROMI_M"/>
</dbReference>
<keyword evidence="4" id="KW-1185">Reference proteome</keyword>
<dbReference type="OrthoDB" id="1668230at2759"/>
<dbReference type="EMBL" id="MRZV01000027">
    <property type="protein sequence ID" value="PIK61697.1"/>
    <property type="molecule type" value="Genomic_DNA"/>
</dbReference>
<protein>
    <recommendedName>
        <fullName evidence="2">BROMI middle region domain-containing protein</fullName>
    </recommendedName>
</protein>
<comment type="caution">
    <text evidence="3">The sequence shown here is derived from an EMBL/GenBank/DDBJ whole genome shotgun (WGS) entry which is preliminary data.</text>
</comment>
<feature type="region of interest" description="Disordered" evidence="1">
    <location>
        <begin position="171"/>
        <end position="190"/>
    </location>
</feature>
<sequence>MVESACTECLLKDSLVLELLKPVKKWLLHGKVSSNCTMLHAADILSGIASWESGKRLLLYGENGQYLSDNNKLYDYHYLSHNKLKPHYMIIIILRGEIYSTSPHDCTGFAEQCLDSPSESDLQVCPPRVVIGAYLSLCRQLYNNCEGLQVLYPYGLHHFVASAWREASRETEMGSTPTMDGGALGSPRSTESTNYSALMWEQTLVDHLLNFAGTRRR</sequence>
<dbReference type="Proteomes" id="UP000230750">
    <property type="component" value="Unassembled WGS sequence"/>
</dbReference>
<evidence type="ECO:0000313" key="4">
    <source>
        <dbReference type="Proteomes" id="UP000230750"/>
    </source>
</evidence>
<evidence type="ECO:0000256" key="1">
    <source>
        <dbReference type="SAM" id="MobiDB-lite"/>
    </source>
</evidence>
<reference evidence="3 4" key="1">
    <citation type="journal article" date="2017" name="PLoS Biol.">
        <title>The sea cucumber genome provides insights into morphological evolution and visceral regeneration.</title>
        <authorList>
            <person name="Zhang X."/>
            <person name="Sun L."/>
            <person name="Yuan J."/>
            <person name="Sun Y."/>
            <person name="Gao Y."/>
            <person name="Zhang L."/>
            <person name="Li S."/>
            <person name="Dai H."/>
            <person name="Hamel J.F."/>
            <person name="Liu C."/>
            <person name="Yu Y."/>
            <person name="Liu S."/>
            <person name="Lin W."/>
            <person name="Guo K."/>
            <person name="Jin S."/>
            <person name="Xu P."/>
            <person name="Storey K.B."/>
            <person name="Huan P."/>
            <person name="Zhang T."/>
            <person name="Zhou Y."/>
            <person name="Zhang J."/>
            <person name="Lin C."/>
            <person name="Li X."/>
            <person name="Xing L."/>
            <person name="Huo D."/>
            <person name="Sun M."/>
            <person name="Wang L."/>
            <person name="Mercier A."/>
            <person name="Li F."/>
            <person name="Yang H."/>
            <person name="Xiang J."/>
        </authorList>
    </citation>
    <scope>NUCLEOTIDE SEQUENCE [LARGE SCALE GENOMIC DNA]</scope>
    <source>
        <strain evidence="3">Shaxun</strain>
        <tissue evidence="3">Muscle</tissue>
    </source>
</reference>
<gene>
    <name evidence="3" type="ORF">BSL78_01401</name>
</gene>
<dbReference type="Pfam" id="PF14961">
    <property type="entry name" value="BROMI"/>
    <property type="match status" value="2"/>
</dbReference>
<feature type="domain" description="BROMI middle region" evidence="2">
    <location>
        <begin position="103"/>
        <end position="214"/>
    </location>
</feature>
<dbReference type="AlphaFoldDB" id="A0A2G8LN62"/>
<dbReference type="STRING" id="307972.A0A2G8LN62"/>
<feature type="domain" description="BROMI middle region" evidence="2">
    <location>
        <begin position="6"/>
        <end position="69"/>
    </location>
</feature>
<name>A0A2G8LN62_STIJA</name>
<organism evidence="3 4">
    <name type="scientific">Stichopus japonicus</name>
    <name type="common">Sea cucumber</name>
    <dbReference type="NCBI Taxonomy" id="307972"/>
    <lineage>
        <taxon>Eukaryota</taxon>
        <taxon>Metazoa</taxon>
        <taxon>Echinodermata</taxon>
        <taxon>Eleutherozoa</taxon>
        <taxon>Echinozoa</taxon>
        <taxon>Holothuroidea</taxon>
        <taxon>Aspidochirotacea</taxon>
        <taxon>Aspidochirotida</taxon>
        <taxon>Stichopodidae</taxon>
        <taxon>Apostichopus</taxon>
    </lineage>
</organism>